<gene>
    <name evidence="4" type="ORF">HMPREF0724_14208</name>
</gene>
<dbReference type="PANTHER" id="PTHR43240">
    <property type="entry name" value="1,4-DIHYDROXY-2-NAPHTHOYL-COA THIOESTERASE 1"/>
    <property type="match status" value="1"/>
</dbReference>
<evidence type="ECO:0000259" key="3">
    <source>
        <dbReference type="Pfam" id="PF03061"/>
    </source>
</evidence>
<dbReference type="InterPro" id="IPR003736">
    <property type="entry name" value="PAAI_dom"/>
</dbReference>
<proteinExistence type="inferred from homology"/>
<dbReference type="GO" id="GO:0061522">
    <property type="term" value="F:1,4-dihydroxy-2-naphthoyl-CoA thioesterase activity"/>
    <property type="evidence" value="ECO:0007669"/>
    <property type="project" value="TreeGrafter"/>
</dbReference>
<dbReference type="Gene3D" id="3.10.129.10">
    <property type="entry name" value="Hotdog Thioesterase"/>
    <property type="match status" value="1"/>
</dbReference>
<protein>
    <recommendedName>
        <fullName evidence="3">Thioesterase domain-containing protein</fullName>
    </recommendedName>
</protein>
<dbReference type="AlphaFoldDB" id="E9T602"/>
<dbReference type="GO" id="GO:0005829">
    <property type="term" value="C:cytosol"/>
    <property type="evidence" value="ECO:0007669"/>
    <property type="project" value="TreeGrafter"/>
</dbReference>
<evidence type="ECO:0000256" key="2">
    <source>
        <dbReference type="ARBA" id="ARBA00022801"/>
    </source>
</evidence>
<dbReference type="InterPro" id="IPR029069">
    <property type="entry name" value="HotDog_dom_sf"/>
</dbReference>
<dbReference type="PANTHER" id="PTHR43240:SF5">
    <property type="entry name" value="1,4-DIHYDROXY-2-NAPHTHOYL-COA THIOESTERASE 1"/>
    <property type="match status" value="1"/>
</dbReference>
<feature type="domain" description="Thioesterase" evidence="3">
    <location>
        <begin position="63"/>
        <end position="139"/>
    </location>
</feature>
<name>E9T602_RHOHA</name>
<comment type="caution">
    <text evidence="4">The sequence shown here is derived from an EMBL/GenBank/DDBJ whole genome shotgun (WGS) entry which is preliminary data.</text>
</comment>
<keyword evidence="5" id="KW-1185">Reference proteome</keyword>
<sequence length="157" mass="16959">MEQVMASDAERALGLSDGSDPAEVNAFLNKGFGEALGLEFTELTADRVRAQWKVTPALYQPWGIMHGGVHCAVIESVASIAASLWLGDKGHVVGVNNNTDFLRASREGTLYAEANPVHRGRTQQLWAVTVTDEQDRLVARGQVRLQNITETSALGGK</sequence>
<dbReference type="NCBIfam" id="TIGR00369">
    <property type="entry name" value="unchar_dom_1"/>
    <property type="match status" value="1"/>
</dbReference>
<dbReference type="CDD" id="cd03443">
    <property type="entry name" value="PaaI_thioesterase"/>
    <property type="match status" value="1"/>
</dbReference>
<dbReference type="EMBL" id="ADNW02000024">
    <property type="protein sequence ID" value="EGD21989.1"/>
    <property type="molecule type" value="Genomic_DNA"/>
</dbReference>
<accession>E9T602</accession>
<evidence type="ECO:0000313" key="4">
    <source>
        <dbReference type="EMBL" id="EGD21989.1"/>
    </source>
</evidence>
<dbReference type="Proteomes" id="UP000004245">
    <property type="component" value="Unassembled WGS sequence"/>
</dbReference>
<organism evidence="4 5">
    <name type="scientific">Prescottella equi ATCC 33707</name>
    <dbReference type="NCBI Taxonomy" id="525370"/>
    <lineage>
        <taxon>Bacteria</taxon>
        <taxon>Bacillati</taxon>
        <taxon>Actinomycetota</taxon>
        <taxon>Actinomycetes</taxon>
        <taxon>Mycobacteriales</taxon>
        <taxon>Nocardiaceae</taxon>
        <taxon>Prescottella</taxon>
    </lineage>
</organism>
<dbReference type="Pfam" id="PF03061">
    <property type="entry name" value="4HBT"/>
    <property type="match status" value="1"/>
</dbReference>
<dbReference type="InterPro" id="IPR006683">
    <property type="entry name" value="Thioestr_dom"/>
</dbReference>
<evidence type="ECO:0000313" key="5">
    <source>
        <dbReference type="Proteomes" id="UP000004245"/>
    </source>
</evidence>
<dbReference type="STRING" id="43767.A6I91_14980"/>
<keyword evidence="2" id="KW-0378">Hydrolase</keyword>
<dbReference type="SUPFAM" id="SSF54637">
    <property type="entry name" value="Thioesterase/thiol ester dehydrase-isomerase"/>
    <property type="match status" value="1"/>
</dbReference>
<dbReference type="HOGENOM" id="CLU_089876_13_3_11"/>
<comment type="similarity">
    <text evidence="1">Belongs to the thioesterase PaaI family.</text>
</comment>
<reference evidence="4" key="1">
    <citation type="submission" date="2011-01" db="EMBL/GenBank/DDBJ databases">
        <authorList>
            <person name="Muzny D."/>
            <person name="Qin X."/>
            <person name="Buhay C."/>
            <person name="Dugan-Rocha S."/>
            <person name="Ding Y."/>
            <person name="Chen G."/>
            <person name="Hawes A."/>
            <person name="Holder M."/>
            <person name="Jhangiani S."/>
            <person name="Johnson A."/>
            <person name="Khan Z."/>
            <person name="Li Z."/>
            <person name="Liu W."/>
            <person name="Liu X."/>
            <person name="Perez L."/>
            <person name="Shen H."/>
            <person name="Wang Q."/>
            <person name="Watt J."/>
            <person name="Xi L."/>
            <person name="Xin Y."/>
            <person name="Zhou J."/>
            <person name="Deng J."/>
            <person name="Jiang H."/>
            <person name="Liu Y."/>
            <person name="Qu J."/>
            <person name="Song X.-Z."/>
            <person name="Zhang L."/>
            <person name="Villasana D."/>
            <person name="Johnson A."/>
            <person name="Liu J."/>
            <person name="Liyanage D."/>
            <person name="Lorensuhewa L."/>
            <person name="Robinson T."/>
            <person name="Song A."/>
            <person name="Song B.-B."/>
            <person name="Dinh H."/>
            <person name="Thornton R."/>
            <person name="Coyle M."/>
            <person name="Francisco L."/>
            <person name="Jackson L."/>
            <person name="Javaid M."/>
            <person name="Korchina V."/>
            <person name="Kovar C."/>
            <person name="Mata R."/>
            <person name="Mathew T."/>
            <person name="Ngo R."/>
            <person name="Nguyen L."/>
            <person name="Nguyen N."/>
            <person name="Okwuonu G."/>
            <person name="Ongeri F."/>
            <person name="Pham C."/>
            <person name="Simmons D."/>
            <person name="Wilczek-Boney K."/>
            <person name="Hale W."/>
            <person name="Jakkamsetti A."/>
            <person name="Pham P."/>
            <person name="Ruth R."/>
            <person name="San Lucas F."/>
            <person name="Warren J."/>
            <person name="Zhang J."/>
            <person name="Zhao Z."/>
            <person name="Zhou C."/>
            <person name="Zhu D."/>
            <person name="Lee S."/>
            <person name="Bess C."/>
            <person name="Blankenburg K."/>
            <person name="Forbes L."/>
            <person name="Fu Q."/>
            <person name="Gubbala S."/>
            <person name="Hirani K."/>
            <person name="Jayaseelan J.C."/>
            <person name="Lara F."/>
            <person name="Munidasa M."/>
            <person name="Palculict T."/>
            <person name="Patil S."/>
            <person name="Pu L.-L."/>
            <person name="Saada N."/>
            <person name="Tang L."/>
            <person name="Weissenberger G."/>
            <person name="Zhu Y."/>
            <person name="Hemphill L."/>
            <person name="Shang Y."/>
            <person name="Youmans B."/>
            <person name="Ayvaz T."/>
            <person name="Ross M."/>
            <person name="Santibanez J."/>
            <person name="Aqrawi P."/>
            <person name="Gross S."/>
            <person name="Joshi V."/>
            <person name="Fowler G."/>
            <person name="Nazareth L."/>
            <person name="Reid J."/>
            <person name="Worley K."/>
            <person name="Petrosino J."/>
            <person name="Highlander S."/>
            <person name="Gibbs R."/>
        </authorList>
    </citation>
    <scope>NUCLEOTIDE SEQUENCE [LARGE SCALE GENOMIC DNA]</scope>
    <source>
        <strain evidence="4">ATCC 33707</strain>
    </source>
</reference>
<evidence type="ECO:0000256" key="1">
    <source>
        <dbReference type="ARBA" id="ARBA00008324"/>
    </source>
</evidence>